<evidence type="ECO:0000259" key="4">
    <source>
        <dbReference type="PROSITE" id="PS51770"/>
    </source>
</evidence>
<dbReference type="SUPFAM" id="SSF54637">
    <property type="entry name" value="Thioesterase/thiol ester dehydrase-isomerase"/>
    <property type="match status" value="1"/>
</dbReference>
<name>F5RDE7_METUF</name>
<gene>
    <name evidence="5" type="ORF">METUNv1_02314</name>
</gene>
<evidence type="ECO:0000313" key="5">
    <source>
        <dbReference type="EMBL" id="EGK70928.1"/>
    </source>
</evidence>
<dbReference type="GO" id="GO:0005829">
    <property type="term" value="C:cytosol"/>
    <property type="evidence" value="ECO:0007669"/>
    <property type="project" value="TreeGrafter"/>
</dbReference>
<reference evidence="5 6" key="1">
    <citation type="journal article" date="2011" name="J. Bacteriol.">
        <title>Genome sequence of Methyloversatilis universalis FAM5T, a methylotrophic representative of the order Rhodocyclales.</title>
        <authorList>
            <person name="Kittichotirat W."/>
            <person name="Good N.M."/>
            <person name="Hall R."/>
            <person name="Bringel F."/>
            <person name="Lajus A."/>
            <person name="Medigue C."/>
            <person name="Smalley N.E."/>
            <person name="Beck D."/>
            <person name="Bumgarner R."/>
            <person name="Vuilleumier S."/>
            <person name="Kalyuzhnaya M.G."/>
        </authorList>
    </citation>
    <scope>NUCLEOTIDE SEQUENCE [LARGE SCALE GENOMIC DNA]</scope>
    <source>
        <strain evidence="6">ATCC BAA-1314 / JCM 13912 / FAM5</strain>
    </source>
</reference>
<feature type="domain" description="HotDog ACOT-type" evidence="4">
    <location>
        <begin position="1"/>
        <end position="106"/>
    </location>
</feature>
<keyword evidence="6" id="KW-1185">Reference proteome</keyword>
<dbReference type="InterPro" id="IPR033120">
    <property type="entry name" value="HOTDOG_ACOT"/>
</dbReference>
<dbReference type="GO" id="GO:0009062">
    <property type="term" value="P:fatty acid catabolic process"/>
    <property type="evidence" value="ECO:0007669"/>
    <property type="project" value="TreeGrafter"/>
</dbReference>
<dbReference type="InterPro" id="IPR006683">
    <property type="entry name" value="Thioestr_dom"/>
</dbReference>
<dbReference type="PROSITE" id="PS51770">
    <property type="entry name" value="HOTDOG_ACOT"/>
    <property type="match status" value="1"/>
</dbReference>
<accession>F5RDE7</accession>
<dbReference type="STRING" id="1000565.METUNv1_02314"/>
<dbReference type="Gene3D" id="3.10.129.10">
    <property type="entry name" value="Hotdog Thioesterase"/>
    <property type="match status" value="1"/>
</dbReference>
<dbReference type="AlphaFoldDB" id="F5RDE7"/>
<dbReference type="Pfam" id="PF03061">
    <property type="entry name" value="4HBT"/>
    <property type="match status" value="1"/>
</dbReference>
<keyword evidence="2 3" id="KW-0378">Hydrolase</keyword>
<sequence>MLPMPRDLNAAGDIFGGWVMSQVDVAGSIAAMRRTRCRVVTVAVNSFVFLQPITTQYLVSFYARVARVGTTSIVVDVDVYAETGYENLRVLKVATAQLTYVAMNEDGSKRAIPPDPAKP</sequence>
<dbReference type="InterPro" id="IPR029069">
    <property type="entry name" value="HotDog_dom_sf"/>
</dbReference>
<dbReference type="EMBL" id="AFHG01000052">
    <property type="protein sequence ID" value="EGK70928.1"/>
    <property type="molecule type" value="Genomic_DNA"/>
</dbReference>
<dbReference type="InterPro" id="IPR040170">
    <property type="entry name" value="Cytosol_ACT"/>
</dbReference>
<comment type="similarity">
    <text evidence="1">Belongs to the acyl coenzyme A hydrolase family.</text>
</comment>
<evidence type="ECO:0000313" key="6">
    <source>
        <dbReference type="Proteomes" id="UP000005019"/>
    </source>
</evidence>
<dbReference type="eggNOG" id="COG1607">
    <property type="taxonomic scope" value="Bacteria"/>
</dbReference>
<dbReference type="PANTHER" id="PTHR11049:SF5">
    <property type="entry name" value="ACYL-COA THIOESTER HYDROLASE YCIA"/>
    <property type="match status" value="1"/>
</dbReference>
<proteinExistence type="inferred from homology"/>
<organism evidence="5 6">
    <name type="scientific">Methyloversatilis universalis (strain ATCC BAA-1314 / DSM 25237 / JCM 13912 / CCUG 52030 / FAM5)</name>
    <dbReference type="NCBI Taxonomy" id="1000565"/>
    <lineage>
        <taxon>Bacteria</taxon>
        <taxon>Pseudomonadati</taxon>
        <taxon>Pseudomonadota</taxon>
        <taxon>Betaproteobacteria</taxon>
        <taxon>Nitrosomonadales</taxon>
        <taxon>Sterolibacteriaceae</taxon>
        <taxon>Methyloversatilis</taxon>
    </lineage>
</organism>
<evidence type="ECO:0000256" key="3">
    <source>
        <dbReference type="PROSITE-ProRule" id="PRU01106"/>
    </source>
</evidence>
<comment type="caution">
    <text evidence="5">The sequence shown here is derived from an EMBL/GenBank/DDBJ whole genome shotgun (WGS) entry which is preliminary data.</text>
</comment>
<dbReference type="GO" id="GO:0052816">
    <property type="term" value="F:long-chain fatty acyl-CoA hydrolase activity"/>
    <property type="evidence" value="ECO:0007669"/>
    <property type="project" value="TreeGrafter"/>
</dbReference>
<dbReference type="CDD" id="cd03442">
    <property type="entry name" value="BFIT_BACH"/>
    <property type="match status" value="1"/>
</dbReference>
<dbReference type="GO" id="GO:0006637">
    <property type="term" value="P:acyl-CoA metabolic process"/>
    <property type="evidence" value="ECO:0007669"/>
    <property type="project" value="TreeGrafter"/>
</dbReference>
<dbReference type="PANTHER" id="PTHR11049">
    <property type="entry name" value="ACYL COENZYME A THIOESTER HYDROLASE"/>
    <property type="match status" value="1"/>
</dbReference>
<evidence type="ECO:0000256" key="2">
    <source>
        <dbReference type="ARBA" id="ARBA00022801"/>
    </source>
</evidence>
<evidence type="ECO:0000256" key="1">
    <source>
        <dbReference type="ARBA" id="ARBA00010458"/>
    </source>
</evidence>
<protein>
    <submittedName>
        <fullName evidence="5">Acyl-CoA thioester hydrolase yciA</fullName>
    </submittedName>
</protein>
<dbReference type="Proteomes" id="UP000005019">
    <property type="component" value="Unassembled WGS sequence"/>
</dbReference>